<evidence type="ECO:0000313" key="1">
    <source>
        <dbReference type="EMBL" id="WVZ58768.1"/>
    </source>
</evidence>
<dbReference type="EMBL" id="CP144746">
    <property type="protein sequence ID" value="WVZ58768.1"/>
    <property type="molecule type" value="Genomic_DNA"/>
</dbReference>
<dbReference type="AlphaFoldDB" id="A0AAQ3WEC2"/>
<proteinExistence type="predicted"/>
<sequence length="80" mass="8697">MNGDRIIGCSLDEWMEIIKFLTPHPCPCRHGPCTVSCLGRERGTACQPGTARLQREAREACKGTARHGGYKYPAAAPAEP</sequence>
<evidence type="ECO:0000313" key="2">
    <source>
        <dbReference type="Proteomes" id="UP001341281"/>
    </source>
</evidence>
<keyword evidence="2" id="KW-1185">Reference proteome</keyword>
<organism evidence="1 2">
    <name type="scientific">Paspalum notatum var. saurae</name>
    <dbReference type="NCBI Taxonomy" id="547442"/>
    <lineage>
        <taxon>Eukaryota</taxon>
        <taxon>Viridiplantae</taxon>
        <taxon>Streptophyta</taxon>
        <taxon>Embryophyta</taxon>
        <taxon>Tracheophyta</taxon>
        <taxon>Spermatophyta</taxon>
        <taxon>Magnoliopsida</taxon>
        <taxon>Liliopsida</taxon>
        <taxon>Poales</taxon>
        <taxon>Poaceae</taxon>
        <taxon>PACMAD clade</taxon>
        <taxon>Panicoideae</taxon>
        <taxon>Andropogonodae</taxon>
        <taxon>Paspaleae</taxon>
        <taxon>Paspalinae</taxon>
        <taxon>Paspalum</taxon>
    </lineage>
</organism>
<dbReference type="Proteomes" id="UP001341281">
    <property type="component" value="Chromosome 02"/>
</dbReference>
<reference evidence="1 2" key="1">
    <citation type="submission" date="2024-02" db="EMBL/GenBank/DDBJ databases">
        <title>High-quality chromosome-scale genome assembly of Pensacola bahiagrass (Paspalum notatum Flugge var. saurae).</title>
        <authorList>
            <person name="Vega J.M."/>
            <person name="Podio M."/>
            <person name="Orjuela J."/>
            <person name="Siena L.A."/>
            <person name="Pessino S.C."/>
            <person name="Combes M.C."/>
            <person name="Mariac C."/>
            <person name="Albertini E."/>
            <person name="Pupilli F."/>
            <person name="Ortiz J.P.A."/>
            <person name="Leblanc O."/>
        </authorList>
    </citation>
    <scope>NUCLEOTIDE SEQUENCE [LARGE SCALE GENOMIC DNA]</scope>
    <source>
        <strain evidence="1">R1</strain>
        <tissue evidence="1">Leaf</tissue>
    </source>
</reference>
<gene>
    <name evidence="1" type="ORF">U9M48_009000</name>
</gene>
<accession>A0AAQ3WEC2</accession>
<protein>
    <submittedName>
        <fullName evidence="1">Uncharacterized protein</fullName>
    </submittedName>
</protein>
<name>A0AAQ3WEC2_PASNO</name>